<name>A0A160PQV3_9CORY</name>
<reference evidence="3 4" key="1">
    <citation type="submission" date="2016-02" db="EMBL/GenBank/DDBJ databases">
        <title>Corynebacterium glutamicum N24 whole genome sequencing project.</title>
        <authorList>
            <person name="Matsutani M."/>
            <person name="Nangtapong N."/>
            <person name="Yakushi T."/>
            <person name="Matsushita K."/>
        </authorList>
    </citation>
    <scope>NUCLEOTIDE SEQUENCE [LARGE SCALE GENOMIC DNA]</scope>
    <source>
        <strain evidence="3 4">N24</strain>
    </source>
</reference>
<dbReference type="PANTHER" id="PTHR36582:SF2">
    <property type="entry name" value="ANTITOXIN PARD"/>
    <property type="match status" value="1"/>
</dbReference>
<protein>
    <submittedName>
        <fullName evidence="3">CopG family transcriptional regulator</fullName>
    </submittedName>
</protein>
<organism evidence="3 4">
    <name type="scientific">Corynebacterium suranareeae</name>
    <dbReference type="NCBI Taxonomy" id="2506452"/>
    <lineage>
        <taxon>Bacteria</taxon>
        <taxon>Bacillati</taxon>
        <taxon>Actinomycetota</taxon>
        <taxon>Actinomycetes</taxon>
        <taxon>Mycobacteriales</taxon>
        <taxon>Corynebacteriaceae</taxon>
        <taxon>Corynebacterium</taxon>
    </lineage>
</organism>
<dbReference type="InterPro" id="IPR010985">
    <property type="entry name" value="Ribbon_hlx_hlx"/>
</dbReference>
<dbReference type="Gene3D" id="6.10.10.120">
    <property type="entry name" value="Antitoxin ParD1-like"/>
    <property type="match status" value="1"/>
</dbReference>
<dbReference type="InterPro" id="IPR038296">
    <property type="entry name" value="ParD_sf"/>
</dbReference>
<dbReference type="Pfam" id="PF03693">
    <property type="entry name" value="ParD_antitoxin"/>
    <property type="match status" value="1"/>
</dbReference>
<dbReference type="PANTHER" id="PTHR36582">
    <property type="entry name" value="ANTITOXIN PARD"/>
    <property type="match status" value="1"/>
</dbReference>
<comment type="similarity">
    <text evidence="1">Belongs to the ParD antitoxin family.</text>
</comment>
<evidence type="ECO:0000313" key="3">
    <source>
        <dbReference type="EMBL" id="BAU95413.1"/>
    </source>
</evidence>
<keyword evidence="4" id="KW-1185">Reference proteome</keyword>
<accession>A0A160PQV3</accession>
<dbReference type="InterPro" id="IPR022789">
    <property type="entry name" value="ParD"/>
</dbReference>
<keyword evidence="2" id="KW-1277">Toxin-antitoxin system</keyword>
<dbReference type="Proteomes" id="UP000218244">
    <property type="component" value="Chromosome"/>
</dbReference>
<dbReference type="SUPFAM" id="SSF47598">
    <property type="entry name" value="Ribbon-helix-helix"/>
    <property type="match status" value="1"/>
</dbReference>
<proteinExistence type="inferred from homology"/>
<evidence type="ECO:0000256" key="2">
    <source>
        <dbReference type="ARBA" id="ARBA00022649"/>
    </source>
</evidence>
<evidence type="ECO:0000313" key="4">
    <source>
        <dbReference type="Proteomes" id="UP000218244"/>
    </source>
</evidence>
<evidence type="ECO:0000256" key="1">
    <source>
        <dbReference type="ARBA" id="ARBA00008580"/>
    </source>
</evidence>
<sequence>MAINISISLDNHFAAFLAEQVALGRYRTESNVVRASLQLLERRETHIAALRDALVDGEASGEAEEFDFDSFIASKTS</sequence>
<dbReference type="GO" id="GO:0006355">
    <property type="term" value="P:regulation of DNA-templated transcription"/>
    <property type="evidence" value="ECO:0007669"/>
    <property type="project" value="InterPro"/>
</dbReference>
<gene>
    <name evidence="3" type="ORF">N24_1151</name>
</gene>
<dbReference type="NCBIfam" id="TIGR02606">
    <property type="entry name" value="antidote_CC2985"/>
    <property type="match status" value="1"/>
</dbReference>
<dbReference type="RefSeq" id="WP_096455165.1">
    <property type="nucleotide sequence ID" value="NZ_AP017369.1"/>
</dbReference>
<dbReference type="EMBL" id="AP017369">
    <property type="protein sequence ID" value="BAU95413.1"/>
    <property type="molecule type" value="Genomic_DNA"/>
</dbReference>
<dbReference type="KEGG" id="csur:N24_1151"/>
<dbReference type="AlphaFoldDB" id="A0A160PQV3"/>